<dbReference type="Proteomes" id="UP000077266">
    <property type="component" value="Unassembled WGS sequence"/>
</dbReference>
<protein>
    <submittedName>
        <fullName evidence="2">Uncharacterized protein</fullName>
    </submittedName>
</protein>
<feature type="compositionally biased region" description="Low complexity" evidence="1">
    <location>
        <begin position="10"/>
        <end position="24"/>
    </location>
</feature>
<feature type="region of interest" description="Disordered" evidence="1">
    <location>
        <begin position="1"/>
        <end position="98"/>
    </location>
</feature>
<dbReference type="STRING" id="1314781.A0A165J0H0"/>
<reference evidence="2 3" key="1">
    <citation type="journal article" date="2016" name="Mol. Biol. Evol.">
        <title>Comparative Genomics of Early-Diverging Mushroom-Forming Fungi Provides Insights into the Origins of Lignocellulose Decay Capabilities.</title>
        <authorList>
            <person name="Nagy L.G."/>
            <person name="Riley R."/>
            <person name="Tritt A."/>
            <person name="Adam C."/>
            <person name="Daum C."/>
            <person name="Floudas D."/>
            <person name="Sun H."/>
            <person name="Yadav J.S."/>
            <person name="Pangilinan J."/>
            <person name="Larsson K.H."/>
            <person name="Matsuura K."/>
            <person name="Barry K."/>
            <person name="Labutti K."/>
            <person name="Kuo R."/>
            <person name="Ohm R.A."/>
            <person name="Bhattacharya S.S."/>
            <person name="Shirouzu T."/>
            <person name="Yoshinaga Y."/>
            <person name="Martin F.M."/>
            <person name="Grigoriev I.V."/>
            <person name="Hibbett D.S."/>
        </authorList>
    </citation>
    <scope>NUCLEOTIDE SEQUENCE [LARGE SCALE GENOMIC DNA]</scope>
    <source>
        <strain evidence="2 3">HHB12029</strain>
    </source>
</reference>
<sequence length="449" mass="47422">MFVHELPPASSSSRSTPGTRSSSPFALDAEMSDSSSSMLTLAPAPPPFNGAASSRWNLPVASGHRPSLSTSATDFALPISGVSAPPSPSLFGTDEHGKRMRRSSLLALGSAGSSSASSMSDIATPADIFHFEPSRSRPTTPSTPPQRRRSSMSGALGDRPTLRRVSNVPSMQTKLAPRLQYLRSESESHHAEQELKMEAHFQRLLASNTVSESVLPLHSPRPTVNRGRFPDEVDPDEPTQEEDDSDDDDRGAAFGLEERAMSEDGSTVLRASPAISLMDLDAPSGGSSYFSVHSSHSNSSNSGTPKDAWRQTPPPTSNGSRVGKRKFTVDDRYDPYPTAKRRAVSPSISLSQRDSMLSPLVIPRSPVIRPSTSMSAASSPVFARPNTGNGNGTGSGMMSLSSSPVLRPSVSHLSSPILRPIVRLRAGAAAAMDANAEAAGDGVGGLRLV</sequence>
<dbReference type="EMBL" id="KV425978">
    <property type="protein sequence ID" value="KZV94142.1"/>
    <property type="molecule type" value="Genomic_DNA"/>
</dbReference>
<feature type="compositionally biased region" description="Low complexity" evidence="1">
    <location>
        <begin position="396"/>
        <end position="406"/>
    </location>
</feature>
<name>A0A165J0H0_EXIGL</name>
<gene>
    <name evidence="2" type="ORF">EXIGLDRAFT_748798</name>
</gene>
<feature type="region of interest" description="Disordered" evidence="1">
    <location>
        <begin position="213"/>
        <end position="251"/>
    </location>
</feature>
<feature type="region of interest" description="Disordered" evidence="1">
    <location>
        <begin position="286"/>
        <end position="347"/>
    </location>
</feature>
<evidence type="ECO:0000256" key="1">
    <source>
        <dbReference type="SAM" id="MobiDB-lite"/>
    </source>
</evidence>
<organism evidence="2 3">
    <name type="scientific">Exidia glandulosa HHB12029</name>
    <dbReference type="NCBI Taxonomy" id="1314781"/>
    <lineage>
        <taxon>Eukaryota</taxon>
        <taxon>Fungi</taxon>
        <taxon>Dikarya</taxon>
        <taxon>Basidiomycota</taxon>
        <taxon>Agaricomycotina</taxon>
        <taxon>Agaricomycetes</taxon>
        <taxon>Auriculariales</taxon>
        <taxon>Exidiaceae</taxon>
        <taxon>Exidia</taxon>
    </lineage>
</organism>
<feature type="compositionally biased region" description="Low complexity" evidence="1">
    <location>
        <begin position="286"/>
        <end position="303"/>
    </location>
</feature>
<dbReference type="OrthoDB" id="5396103at2759"/>
<keyword evidence="3" id="KW-1185">Reference proteome</keyword>
<accession>A0A165J0H0</accession>
<feature type="compositionally biased region" description="Acidic residues" evidence="1">
    <location>
        <begin position="232"/>
        <end position="249"/>
    </location>
</feature>
<feature type="region of interest" description="Disordered" evidence="1">
    <location>
        <begin position="371"/>
        <end position="406"/>
    </location>
</feature>
<evidence type="ECO:0000313" key="2">
    <source>
        <dbReference type="EMBL" id="KZV94142.1"/>
    </source>
</evidence>
<dbReference type="AlphaFoldDB" id="A0A165J0H0"/>
<proteinExistence type="predicted"/>
<evidence type="ECO:0000313" key="3">
    <source>
        <dbReference type="Proteomes" id="UP000077266"/>
    </source>
</evidence>
<dbReference type="InParanoid" id="A0A165J0H0"/>
<feature type="region of interest" description="Disordered" evidence="1">
    <location>
        <begin position="128"/>
        <end position="174"/>
    </location>
</feature>